<evidence type="ECO:0000256" key="14">
    <source>
        <dbReference type="ARBA" id="ARBA00023136"/>
    </source>
</evidence>
<dbReference type="KEGG" id="mtim:DIR46_23450"/>
<keyword evidence="5" id="KW-0597">Phosphoprotein</keyword>
<gene>
    <name evidence="17" type="ORF">DIR46_23450</name>
</gene>
<keyword evidence="7 15" id="KW-0479">Metal-binding</keyword>
<dbReference type="InterPro" id="IPR023299">
    <property type="entry name" value="ATPase_P-typ_cyto_dom_N"/>
</dbReference>
<dbReference type="InterPro" id="IPR036163">
    <property type="entry name" value="HMA_dom_sf"/>
</dbReference>
<evidence type="ECO:0000256" key="5">
    <source>
        <dbReference type="ARBA" id="ARBA00022553"/>
    </source>
</evidence>
<dbReference type="GO" id="GO:0016887">
    <property type="term" value="F:ATP hydrolysis activity"/>
    <property type="evidence" value="ECO:0007669"/>
    <property type="project" value="InterPro"/>
</dbReference>
<dbReference type="GO" id="GO:0055070">
    <property type="term" value="P:copper ion homeostasis"/>
    <property type="evidence" value="ECO:0007669"/>
    <property type="project" value="TreeGrafter"/>
</dbReference>
<dbReference type="Gene3D" id="3.40.50.1000">
    <property type="entry name" value="HAD superfamily/HAD-like"/>
    <property type="match status" value="1"/>
</dbReference>
<evidence type="ECO:0000256" key="9">
    <source>
        <dbReference type="ARBA" id="ARBA00022840"/>
    </source>
</evidence>
<dbReference type="PANTHER" id="PTHR43520:SF5">
    <property type="entry name" value="CATION-TRANSPORTING P-TYPE ATPASE-RELATED"/>
    <property type="match status" value="1"/>
</dbReference>
<keyword evidence="10" id="KW-0460">Magnesium</keyword>
<keyword evidence="11" id="KW-1278">Translocase</keyword>
<dbReference type="NCBIfam" id="TIGR01494">
    <property type="entry name" value="ATPase_P-type"/>
    <property type="match status" value="2"/>
</dbReference>
<sequence length="824" mass="86596">MSAVLKEALRDAAGATAARAQSAACFHCGLPVPHDSAWQATIGGNVERMCCPGCAAAAQAIVDGGFADYYATRSAYAAQADLKAANAPELDLVDDGDVDGSASFTVEGIRCAACVWLIERRLQNLPGVLDVSLNVATERLFVRWDPSGCRPSSILRSLGAIGYTAYPYDARRHGEQLERGRKKLFRQLFVAGLSMMQVMMYAVPVYMADEGTMDAAMTALMQWASFFLTLPAVLYSAQPFFSGAWRDLRRGMPGMDVPVALGIGAAFGGSLHALISGQGDVYFDSVTMFVFLLLGSRYLELGARRKAAGALERLQQGLPPSALRLRGDPRLRKGDDDIELVTAGSLRVGDLVLVRAGQAAPADGMIVEGDTEVDLALLTGESRTQRRGVGDLVPGGAVNVAGAIVLRVTSTANDSLLSMLVRLVERAGQGKPALALWADRVAAWFVLGLLVLTVLAYFAWLQVDPARAWQVAIAVLVVSCPCALSLATPTALAAATDRLLRRGVLSVQPHTLETFDRATHVVFDKTGTLTHGRPVLRRTLSVGRLAGSACLRIAAALEADNPHPLALGIREAAVSVTAASPGESARAERTQFTVGQGVEGWVDGRYYRLGSAAWVAGVAGGVARAAAPVGATSVWLGNSEGWLARFDLADGLRADAADVVGRIRASGKTVIVLSGDEQHAAQAVAARLGIPIAIGGKLPQEKLAYVRRLQQDGAIVAMVGDGINDAAVLRGADVSFAMGRGAELAQLHADGVLMGESLAPLADTLDTARRTLAVIRQNLTWATVYNVAAIPAAATGLLNPWLAGIGMAASSAVVVLNALRLRKD</sequence>
<dbReference type="EMBL" id="CP029343">
    <property type="protein sequence ID" value="AWL07087.1"/>
    <property type="molecule type" value="Genomic_DNA"/>
</dbReference>
<feature type="transmembrane region" description="Helical" evidence="15">
    <location>
        <begin position="779"/>
        <end position="795"/>
    </location>
</feature>
<dbReference type="InterPro" id="IPR059000">
    <property type="entry name" value="ATPase_P-type_domA"/>
</dbReference>
<dbReference type="InterPro" id="IPR001757">
    <property type="entry name" value="P_typ_ATPase"/>
</dbReference>
<dbReference type="GO" id="GO:0043682">
    <property type="term" value="F:P-type divalent copper transporter activity"/>
    <property type="evidence" value="ECO:0007669"/>
    <property type="project" value="TreeGrafter"/>
</dbReference>
<dbReference type="SUPFAM" id="SSF55008">
    <property type="entry name" value="HMA, heavy metal-associated domain"/>
    <property type="match status" value="1"/>
</dbReference>
<dbReference type="InterPro" id="IPR021993">
    <property type="entry name" value="ATPase-cat-bd"/>
</dbReference>
<evidence type="ECO:0000256" key="7">
    <source>
        <dbReference type="ARBA" id="ARBA00022723"/>
    </source>
</evidence>
<feature type="transmembrane region" description="Helical" evidence="15">
    <location>
        <begin position="257"/>
        <end position="275"/>
    </location>
</feature>
<dbReference type="Proteomes" id="UP000245820">
    <property type="component" value="Chromosome"/>
</dbReference>
<evidence type="ECO:0000256" key="8">
    <source>
        <dbReference type="ARBA" id="ARBA00022741"/>
    </source>
</evidence>
<dbReference type="OrthoDB" id="8552908at2"/>
<dbReference type="PRINTS" id="PR00119">
    <property type="entry name" value="CATATPASE"/>
</dbReference>
<dbReference type="InterPro" id="IPR023214">
    <property type="entry name" value="HAD_sf"/>
</dbReference>
<evidence type="ECO:0000256" key="11">
    <source>
        <dbReference type="ARBA" id="ARBA00022967"/>
    </source>
</evidence>
<evidence type="ECO:0000313" key="17">
    <source>
        <dbReference type="EMBL" id="AWL07087.1"/>
    </source>
</evidence>
<dbReference type="Pfam" id="PF00122">
    <property type="entry name" value="E1-E2_ATPase"/>
    <property type="match status" value="1"/>
</dbReference>
<evidence type="ECO:0000256" key="15">
    <source>
        <dbReference type="RuleBase" id="RU362081"/>
    </source>
</evidence>
<keyword evidence="12 15" id="KW-1133">Transmembrane helix</keyword>
<feature type="transmembrane region" description="Helical" evidence="15">
    <location>
        <begin position="472"/>
        <end position="495"/>
    </location>
</feature>
<dbReference type="InterPro" id="IPR023298">
    <property type="entry name" value="ATPase_P-typ_TM_dom_sf"/>
</dbReference>
<dbReference type="CDD" id="cd00371">
    <property type="entry name" value="HMA"/>
    <property type="match status" value="1"/>
</dbReference>
<feature type="transmembrane region" description="Helical" evidence="15">
    <location>
        <begin position="801"/>
        <end position="819"/>
    </location>
</feature>
<protein>
    <submittedName>
        <fullName evidence="17">Heavy metal translocating P-type ATPase</fullName>
    </submittedName>
</protein>
<dbReference type="InterPro" id="IPR018303">
    <property type="entry name" value="ATPase_P-typ_P_site"/>
</dbReference>
<dbReference type="CDD" id="cd02079">
    <property type="entry name" value="P-type_ATPase_HM"/>
    <property type="match status" value="1"/>
</dbReference>
<keyword evidence="13" id="KW-0406">Ion transport</keyword>
<evidence type="ECO:0000256" key="4">
    <source>
        <dbReference type="ARBA" id="ARBA00022475"/>
    </source>
</evidence>
<dbReference type="GO" id="GO:0005524">
    <property type="term" value="F:ATP binding"/>
    <property type="evidence" value="ECO:0007669"/>
    <property type="project" value="UniProtKB-UniRule"/>
</dbReference>
<keyword evidence="14 15" id="KW-0472">Membrane</keyword>
<feature type="domain" description="HMA" evidence="16">
    <location>
        <begin position="100"/>
        <end position="166"/>
    </location>
</feature>
<dbReference type="InterPro" id="IPR006121">
    <property type="entry name" value="HMA_dom"/>
</dbReference>
<evidence type="ECO:0000256" key="1">
    <source>
        <dbReference type="ARBA" id="ARBA00004651"/>
    </source>
</evidence>
<dbReference type="GO" id="GO:0005507">
    <property type="term" value="F:copper ion binding"/>
    <property type="evidence" value="ECO:0007669"/>
    <property type="project" value="TreeGrafter"/>
</dbReference>
<dbReference type="InterPro" id="IPR027256">
    <property type="entry name" value="P-typ_ATPase_IB"/>
</dbReference>
<keyword evidence="9 15" id="KW-0067">ATP-binding</keyword>
<evidence type="ECO:0000256" key="10">
    <source>
        <dbReference type="ARBA" id="ARBA00022842"/>
    </source>
</evidence>
<dbReference type="PROSITE" id="PS00154">
    <property type="entry name" value="ATPASE_E1_E2"/>
    <property type="match status" value="1"/>
</dbReference>
<evidence type="ECO:0000256" key="3">
    <source>
        <dbReference type="ARBA" id="ARBA00022448"/>
    </source>
</evidence>
<feature type="transmembrane region" description="Helical" evidence="15">
    <location>
        <begin position="441"/>
        <end position="460"/>
    </location>
</feature>
<reference evidence="17 18" key="1">
    <citation type="submission" date="2018-05" db="EMBL/GenBank/DDBJ databases">
        <title>Complete genome sequence of Massilia oculi sp. nov. CCUG 43427T (=DSM 26321T), the type strain of M. oculi, and comparison with genome sequences of other Massilia strains.</title>
        <authorList>
            <person name="Zhu B."/>
        </authorList>
    </citation>
    <scope>NUCLEOTIDE SEQUENCE [LARGE SCALE GENOMIC DNA]</scope>
    <source>
        <strain evidence="17 18">CCUG 43427</strain>
    </source>
</reference>
<dbReference type="SUPFAM" id="SSF81665">
    <property type="entry name" value="Calcium ATPase, transmembrane domain M"/>
    <property type="match status" value="1"/>
</dbReference>
<dbReference type="SUPFAM" id="SSF56784">
    <property type="entry name" value="HAD-like"/>
    <property type="match status" value="1"/>
</dbReference>
<keyword evidence="18" id="KW-1185">Reference proteome</keyword>
<keyword evidence="8 15" id="KW-0547">Nucleotide-binding</keyword>
<dbReference type="SUPFAM" id="SSF81653">
    <property type="entry name" value="Calcium ATPase, transduction domain A"/>
    <property type="match status" value="1"/>
</dbReference>
<dbReference type="NCBIfam" id="TIGR01511">
    <property type="entry name" value="ATPase-IB1_Cu"/>
    <property type="match status" value="1"/>
</dbReference>
<comment type="similarity">
    <text evidence="2 15">Belongs to the cation transport ATPase (P-type) (TC 3.A.3) family. Type IB subfamily.</text>
</comment>
<organism evidence="17 18">
    <name type="scientific">Massilia oculi</name>
    <dbReference type="NCBI Taxonomy" id="945844"/>
    <lineage>
        <taxon>Bacteria</taxon>
        <taxon>Pseudomonadati</taxon>
        <taxon>Pseudomonadota</taxon>
        <taxon>Betaproteobacteria</taxon>
        <taxon>Burkholderiales</taxon>
        <taxon>Oxalobacteraceae</taxon>
        <taxon>Telluria group</taxon>
        <taxon>Massilia</taxon>
    </lineage>
</organism>
<proteinExistence type="inferred from homology"/>
<feature type="transmembrane region" description="Helical" evidence="15">
    <location>
        <begin position="220"/>
        <end position="237"/>
    </location>
</feature>
<dbReference type="Pfam" id="PF00403">
    <property type="entry name" value="HMA"/>
    <property type="match status" value="1"/>
</dbReference>
<dbReference type="Gene3D" id="3.30.70.100">
    <property type="match status" value="1"/>
</dbReference>
<evidence type="ECO:0000259" key="16">
    <source>
        <dbReference type="PROSITE" id="PS50846"/>
    </source>
</evidence>
<comment type="subcellular location">
    <subcellularLocation>
        <location evidence="1">Cell membrane</location>
        <topology evidence="1">Multi-pass membrane protein</topology>
    </subcellularLocation>
</comment>
<evidence type="ECO:0000256" key="2">
    <source>
        <dbReference type="ARBA" id="ARBA00006024"/>
    </source>
</evidence>
<dbReference type="Pfam" id="PF00702">
    <property type="entry name" value="Hydrolase"/>
    <property type="match status" value="1"/>
</dbReference>
<feature type="transmembrane region" description="Helical" evidence="15">
    <location>
        <begin position="188"/>
        <end position="208"/>
    </location>
</feature>
<name>A0A2S2DP35_9BURK</name>
<dbReference type="Gene3D" id="3.40.1110.10">
    <property type="entry name" value="Calcium-transporting ATPase, cytoplasmic domain N"/>
    <property type="match status" value="1"/>
</dbReference>
<evidence type="ECO:0000256" key="12">
    <source>
        <dbReference type="ARBA" id="ARBA00022989"/>
    </source>
</evidence>
<dbReference type="PANTHER" id="PTHR43520">
    <property type="entry name" value="ATP7, ISOFORM B"/>
    <property type="match status" value="1"/>
</dbReference>
<dbReference type="Gene3D" id="2.70.150.10">
    <property type="entry name" value="Calcium-transporting ATPase, cytoplasmic transduction domain A"/>
    <property type="match status" value="1"/>
</dbReference>
<dbReference type="GO" id="GO:0005886">
    <property type="term" value="C:plasma membrane"/>
    <property type="evidence" value="ECO:0007669"/>
    <property type="project" value="UniProtKB-SubCell"/>
</dbReference>
<dbReference type="InterPro" id="IPR036412">
    <property type="entry name" value="HAD-like_sf"/>
</dbReference>
<evidence type="ECO:0000256" key="13">
    <source>
        <dbReference type="ARBA" id="ARBA00023065"/>
    </source>
</evidence>
<dbReference type="Pfam" id="PF12156">
    <property type="entry name" value="ATPase-cat_bd"/>
    <property type="match status" value="1"/>
</dbReference>
<dbReference type="RefSeq" id="WP_109347382.1">
    <property type="nucleotide sequence ID" value="NZ_CP029343.1"/>
</dbReference>
<keyword evidence="6 15" id="KW-0812">Transmembrane</keyword>
<dbReference type="PROSITE" id="PS50846">
    <property type="entry name" value="HMA_2"/>
    <property type="match status" value="1"/>
</dbReference>
<keyword evidence="3" id="KW-0813">Transport</keyword>
<evidence type="ECO:0000313" key="18">
    <source>
        <dbReference type="Proteomes" id="UP000245820"/>
    </source>
</evidence>
<dbReference type="NCBIfam" id="TIGR01525">
    <property type="entry name" value="ATPase-IB_hvy"/>
    <property type="match status" value="1"/>
</dbReference>
<feature type="transmembrane region" description="Helical" evidence="15">
    <location>
        <begin position="281"/>
        <end position="299"/>
    </location>
</feature>
<keyword evidence="4 15" id="KW-1003">Cell membrane</keyword>
<dbReference type="InterPro" id="IPR008250">
    <property type="entry name" value="ATPase_P-typ_transduc_dom_A_sf"/>
</dbReference>
<accession>A0A2S2DP35</accession>
<evidence type="ECO:0000256" key="6">
    <source>
        <dbReference type="ARBA" id="ARBA00022692"/>
    </source>
</evidence>
<dbReference type="AlphaFoldDB" id="A0A2S2DP35"/>